<keyword evidence="2" id="KW-0032">Aminotransferase</keyword>
<evidence type="ECO:0000313" key="3">
    <source>
        <dbReference type="Proteomes" id="UP000747542"/>
    </source>
</evidence>
<dbReference type="PANTHER" id="PTHR45744:SF2">
    <property type="entry name" value="TYROSINE AMINOTRANSFERASE"/>
    <property type="match status" value="1"/>
</dbReference>
<dbReference type="GO" id="GO:0006572">
    <property type="term" value="P:L-tyrosine catabolic process"/>
    <property type="evidence" value="ECO:0007669"/>
    <property type="project" value="TreeGrafter"/>
</dbReference>
<dbReference type="GO" id="GO:0006559">
    <property type="term" value="P:L-phenylalanine catabolic process"/>
    <property type="evidence" value="ECO:0007669"/>
    <property type="project" value="TreeGrafter"/>
</dbReference>
<evidence type="ECO:0000313" key="2">
    <source>
        <dbReference type="EMBL" id="KAG7174306.1"/>
    </source>
</evidence>
<sequence>MGKVGVDMDGFGQFATDLEFVERLISEESVFCLPGTCFGSHNYVRVVLTVPKETLREACARISTFCTRHYHPQTITNGISNANVTNGHINGGTHEMCNGGNHEHPMKEEVDVLAAKVNAIENVSSLVSETERLTKGRCVVCGGGSL</sequence>
<keyword evidence="2" id="KW-0808">Transferase</keyword>
<feature type="domain" description="Aminotransferase class I/classII large" evidence="1">
    <location>
        <begin position="16"/>
        <end position="62"/>
    </location>
</feature>
<dbReference type="EMBL" id="JAHLQT010007678">
    <property type="protein sequence ID" value="KAG7174306.1"/>
    <property type="molecule type" value="Genomic_DNA"/>
</dbReference>
<proteinExistence type="predicted"/>
<comment type="caution">
    <text evidence="2">The sequence shown here is derived from an EMBL/GenBank/DDBJ whole genome shotgun (WGS) entry which is preliminary data.</text>
</comment>
<dbReference type="AlphaFoldDB" id="A0A8J5N659"/>
<dbReference type="Pfam" id="PF00155">
    <property type="entry name" value="Aminotran_1_2"/>
    <property type="match status" value="1"/>
</dbReference>
<name>A0A8J5N659_HOMAM</name>
<dbReference type="PANTHER" id="PTHR45744">
    <property type="entry name" value="TYROSINE AMINOTRANSFERASE"/>
    <property type="match status" value="1"/>
</dbReference>
<gene>
    <name evidence="2" type="primary">TAT-L</name>
    <name evidence="2" type="ORF">Hamer_G003242</name>
</gene>
<accession>A0A8J5N659</accession>
<keyword evidence="3" id="KW-1185">Reference proteome</keyword>
<dbReference type="Proteomes" id="UP000747542">
    <property type="component" value="Unassembled WGS sequence"/>
</dbReference>
<dbReference type="InterPro" id="IPR015422">
    <property type="entry name" value="PyrdxlP-dep_Trfase_small"/>
</dbReference>
<dbReference type="Gene3D" id="3.90.1150.10">
    <property type="entry name" value="Aspartate Aminotransferase, domain 1"/>
    <property type="match status" value="1"/>
</dbReference>
<organism evidence="2 3">
    <name type="scientific">Homarus americanus</name>
    <name type="common">American lobster</name>
    <dbReference type="NCBI Taxonomy" id="6706"/>
    <lineage>
        <taxon>Eukaryota</taxon>
        <taxon>Metazoa</taxon>
        <taxon>Ecdysozoa</taxon>
        <taxon>Arthropoda</taxon>
        <taxon>Crustacea</taxon>
        <taxon>Multicrustacea</taxon>
        <taxon>Malacostraca</taxon>
        <taxon>Eumalacostraca</taxon>
        <taxon>Eucarida</taxon>
        <taxon>Decapoda</taxon>
        <taxon>Pleocyemata</taxon>
        <taxon>Astacidea</taxon>
        <taxon>Nephropoidea</taxon>
        <taxon>Nephropidae</taxon>
        <taxon>Homarus</taxon>
    </lineage>
</organism>
<dbReference type="GO" id="GO:0030170">
    <property type="term" value="F:pyridoxal phosphate binding"/>
    <property type="evidence" value="ECO:0007669"/>
    <property type="project" value="InterPro"/>
</dbReference>
<reference evidence="2" key="1">
    <citation type="journal article" date="2021" name="Sci. Adv.">
        <title>The American lobster genome reveals insights on longevity, neural, and immune adaptations.</title>
        <authorList>
            <person name="Polinski J.M."/>
            <person name="Zimin A.V."/>
            <person name="Clark K.F."/>
            <person name="Kohn A.B."/>
            <person name="Sadowski N."/>
            <person name="Timp W."/>
            <person name="Ptitsyn A."/>
            <person name="Khanna P."/>
            <person name="Romanova D.Y."/>
            <person name="Williams P."/>
            <person name="Greenwood S.J."/>
            <person name="Moroz L.L."/>
            <person name="Walt D.R."/>
            <person name="Bodnar A.G."/>
        </authorList>
    </citation>
    <scope>NUCLEOTIDE SEQUENCE</scope>
    <source>
        <strain evidence="2">GMGI-L3</strain>
    </source>
</reference>
<protein>
    <submittedName>
        <fullName evidence="2">Tyrosine aminotransferase-like</fullName>
    </submittedName>
</protein>
<dbReference type="InterPro" id="IPR015424">
    <property type="entry name" value="PyrdxlP-dep_Trfase"/>
</dbReference>
<dbReference type="SUPFAM" id="SSF53383">
    <property type="entry name" value="PLP-dependent transferases"/>
    <property type="match status" value="1"/>
</dbReference>
<dbReference type="InterPro" id="IPR004839">
    <property type="entry name" value="Aminotransferase_I/II_large"/>
</dbReference>
<dbReference type="GO" id="GO:0004838">
    <property type="term" value="F:L-tyrosine-2-oxoglutarate transaminase activity"/>
    <property type="evidence" value="ECO:0007669"/>
    <property type="project" value="TreeGrafter"/>
</dbReference>
<evidence type="ECO:0000259" key="1">
    <source>
        <dbReference type="Pfam" id="PF00155"/>
    </source>
</evidence>